<evidence type="ECO:0000259" key="1">
    <source>
        <dbReference type="Pfam" id="PF26188"/>
    </source>
</evidence>
<evidence type="ECO:0000313" key="3">
    <source>
        <dbReference type="Proteomes" id="UP000007264"/>
    </source>
</evidence>
<dbReference type="Proteomes" id="UP000007264">
    <property type="component" value="Unassembled WGS sequence"/>
</dbReference>
<proteinExistence type="predicted"/>
<organism evidence="2 3">
    <name type="scientific">Coccomyxa subellipsoidea (strain C-169)</name>
    <name type="common">Green microalga</name>
    <dbReference type="NCBI Taxonomy" id="574566"/>
    <lineage>
        <taxon>Eukaryota</taxon>
        <taxon>Viridiplantae</taxon>
        <taxon>Chlorophyta</taxon>
        <taxon>core chlorophytes</taxon>
        <taxon>Trebouxiophyceae</taxon>
        <taxon>Trebouxiophyceae incertae sedis</taxon>
        <taxon>Coccomyxaceae</taxon>
        <taxon>Coccomyxa</taxon>
        <taxon>Coccomyxa subellipsoidea</taxon>
    </lineage>
</organism>
<evidence type="ECO:0000313" key="2">
    <source>
        <dbReference type="EMBL" id="EIE19406.1"/>
    </source>
</evidence>
<dbReference type="GO" id="GO:0035770">
    <property type="term" value="C:ribonucleoprotein granule"/>
    <property type="evidence" value="ECO:0007669"/>
    <property type="project" value="TreeGrafter"/>
</dbReference>
<dbReference type="GO" id="GO:0000963">
    <property type="term" value="P:mitochondrial RNA processing"/>
    <property type="evidence" value="ECO:0007669"/>
    <property type="project" value="TreeGrafter"/>
</dbReference>
<dbReference type="GeneID" id="17037346"/>
<name>I0YLY7_COCSC</name>
<dbReference type="GO" id="GO:0005759">
    <property type="term" value="C:mitochondrial matrix"/>
    <property type="evidence" value="ECO:0007669"/>
    <property type="project" value="TreeGrafter"/>
</dbReference>
<dbReference type="PANTHER" id="PTHR21228">
    <property type="entry name" value="FAST LEU-RICH DOMAIN-CONTAINING"/>
    <property type="match status" value="1"/>
</dbReference>
<dbReference type="KEGG" id="csl:COCSUDRAFT_48936"/>
<accession>I0YLY7</accession>
<sequence>MARSHLLAVLKRSRLIVHIPGSQQSYSANISTSASKELTSLLGFPASTWPYASAVVRELLGGGRSQQKTSSADSVADGVAQSTISTVTAEARQPNSDLARLLQIGESSPANRKELARQVVVPLQRLCPQLEYLSPNEITQLVAVLGHLQVKDSLVDIVLEAVSDIVADSVQQYKAPQLATICGAYVQLEHRGSGYTMLLDAIVGQVLRSFKDLDASGLVSLTHALAETEHDSEGTGKLLKAIAAGALDLVPTFSPGQLASLLASFSHLRHYDEPMYRVISRQAAPTVAALEPQQRSDLLHALAVVGHDEPELVAALRDHLLEDAGQLSGCALCDVLWSLAVLDQLSPDAFRRMCARLEQLPLGAFEPENFQQLYQVQRMVQAASQDPLTVQLPTWIWAYAASAWQDRLFAESNFTPLQQSICRTLADLGVWHEEKFLQNMTSAILLRDKVAIHPEGPTLYSSSWPRRPLGETLAVRRTLTRHGWTVVPLAKHEWMALASHKRAAYLRKLLDDAGAG</sequence>
<keyword evidence="3" id="KW-1185">Reference proteome</keyword>
<dbReference type="PANTHER" id="PTHR21228:SF40">
    <property type="entry name" value="LD45607P"/>
    <property type="match status" value="1"/>
</dbReference>
<reference evidence="2 3" key="1">
    <citation type="journal article" date="2012" name="Genome Biol.">
        <title>The genome of the polar eukaryotic microalga coccomyxa subellipsoidea reveals traits of cold adaptation.</title>
        <authorList>
            <person name="Blanc G."/>
            <person name="Agarkova I."/>
            <person name="Grimwood J."/>
            <person name="Kuo A."/>
            <person name="Brueggeman A."/>
            <person name="Dunigan D."/>
            <person name="Gurnon J."/>
            <person name="Ladunga I."/>
            <person name="Lindquist E."/>
            <person name="Lucas S."/>
            <person name="Pangilinan J."/>
            <person name="Proschold T."/>
            <person name="Salamov A."/>
            <person name="Schmutz J."/>
            <person name="Weeks D."/>
            <person name="Yamada T."/>
            <person name="Claverie J.M."/>
            <person name="Grigoriev I."/>
            <person name="Van Etten J."/>
            <person name="Lomsadze A."/>
            <person name="Borodovsky M."/>
        </authorList>
    </citation>
    <scope>NUCLEOTIDE SEQUENCE [LARGE SCALE GENOMIC DNA]</scope>
    <source>
        <strain evidence="2 3">C-169</strain>
    </source>
</reference>
<gene>
    <name evidence="2" type="ORF">COCSUDRAFT_48936</name>
</gene>
<dbReference type="EMBL" id="AGSI01000019">
    <property type="protein sequence ID" value="EIE19406.1"/>
    <property type="molecule type" value="Genomic_DNA"/>
</dbReference>
<dbReference type="AlphaFoldDB" id="I0YLY7"/>
<feature type="domain" description="RNA-editing substrate-binding complex 6 protein" evidence="1">
    <location>
        <begin position="129"/>
        <end position="343"/>
    </location>
</feature>
<dbReference type="RefSeq" id="XP_005643950.1">
    <property type="nucleotide sequence ID" value="XM_005643893.1"/>
</dbReference>
<dbReference type="InterPro" id="IPR058917">
    <property type="entry name" value="RESC6_dom"/>
</dbReference>
<comment type="caution">
    <text evidence="2">The sequence shown here is derived from an EMBL/GenBank/DDBJ whole genome shotgun (WGS) entry which is preliminary data.</text>
</comment>
<dbReference type="GO" id="GO:0044528">
    <property type="term" value="P:regulation of mitochondrial mRNA stability"/>
    <property type="evidence" value="ECO:0007669"/>
    <property type="project" value="TreeGrafter"/>
</dbReference>
<dbReference type="InterPro" id="IPR050870">
    <property type="entry name" value="FAST_kinase"/>
</dbReference>
<dbReference type="GO" id="GO:0003723">
    <property type="term" value="F:RNA binding"/>
    <property type="evidence" value="ECO:0007669"/>
    <property type="project" value="TreeGrafter"/>
</dbReference>
<protein>
    <recommendedName>
        <fullName evidence="1">RNA-editing substrate-binding complex 6 protein domain-containing protein</fullName>
    </recommendedName>
</protein>
<dbReference type="OrthoDB" id="514462at2759"/>
<dbReference type="Pfam" id="PF26188">
    <property type="entry name" value="RESC6"/>
    <property type="match status" value="1"/>
</dbReference>